<keyword evidence="3 5" id="KW-0863">Zinc-finger</keyword>
<dbReference type="CDD" id="cd19757">
    <property type="entry name" value="Bbox1"/>
    <property type="match status" value="1"/>
</dbReference>
<feature type="domain" description="B box-type" evidence="7">
    <location>
        <begin position="157"/>
        <end position="199"/>
    </location>
</feature>
<dbReference type="PROSITE" id="PS50089">
    <property type="entry name" value="ZF_RING_2"/>
    <property type="match status" value="1"/>
</dbReference>
<evidence type="ECO:0000259" key="6">
    <source>
        <dbReference type="PROSITE" id="PS50089"/>
    </source>
</evidence>
<proteinExistence type="predicted"/>
<dbReference type="PROSITE" id="PS00518">
    <property type="entry name" value="ZF_RING_1"/>
    <property type="match status" value="1"/>
</dbReference>
<organism evidence="8 9">
    <name type="scientific">Potamilus streckersoni</name>
    <dbReference type="NCBI Taxonomy" id="2493646"/>
    <lineage>
        <taxon>Eukaryota</taxon>
        <taxon>Metazoa</taxon>
        <taxon>Spiralia</taxon>
        <taxon>Lophotrochozoa</taxon>
        <taxon>Mollusca</taxon>
        <taxon>Bivalvia</taxon>
        <taxon>Autobranchia</taxon>
        <taxon>Heteroconchia</taxon>
        <taxon>Palaeoheterodonta</taxon>
        <taxon>Unionida</taxon>
        <taxon>Unionoidea</taxon>
        <taxon>Unionidae</taxon>
        <taxon>Ambleminae</taxon>
        <taxon>Lampsilini</taxon>
        <taxon>Potamilus</taxon>
    </lineage>
</organism>
<reference evidence="8" key="1">
    <citation type="journal article" date="2021" name="Genome Biol. Evol.">
        <title>A High-Quality Reference Genome for a Parasitic Bivalve with Doubly Uniparental Inheritance (Bivalvia: Unionida).</title>
        <authorList>
            <person name="Smith C.H."/>
        </authorList>
    </citation>
    <scope>NUCLEOTIDE SEQUENCE</scope>
    <source>
        <strain evidence="8">CHS0354</strain>
    </source>
</reference>
<dbReference type="InterPro" id="IPR027370">
    <property type="entry name" value="Znf-RING_euk"/>
</dbReference>
<dbReference type="GO" id="GO:0008270">
    <property type="term" value="F:zinc ion binding"/>
    <property type="evidence" value="ECO:0007669"/>
    <property type="project" value="UniProtKB-KW"/>
</dbReference>
<protein>
    <submittedName>
        <fullName evidence="8">Uncharacterized protein</fullName>
    </submittedName>
</protein>
<dbReference type="InterPro" id="IPR011042">
    <property type="entry name" value="6-blade_b-propeller_TolB-like"/>
</dbReference>
<dbReference type="Gene3D" id="3.30.160.60">
    <property type="entry name" value="Classic Zinc Finger"/>
    <property type="match status" value="1"/>
</dbReference>
<evidence type="ECO:0000256" key="3">
    <source>
        <dbReference type="ARBA" id="ARBA00022771"/>
    </source>
</evidence>
<dbReference type="SMART" id="SM00336">
    <property type="entry name" value="BBOX"/>
    <property type="match status" value="2"/>
</dbReference>
<keyword evidence="2" id="KW-0479">Metal-binding</keyword>
<sequence length="657" mass="74928">MATAVTDSSFKDGHGSSICLDGFTSPRQLPCLHSFCEHCLQDYITKKASSTDKTLVEFMCPVCRALTRPTNKEKPVSEWASLFPNSPFPLVGKSKVERSCEVCSSSSDFAKQFCVVCEEFMCDNCTVYHQKMKMSKSHQIITIEKLENNPENRIRLREGFGCPEHDNEDIKFYCRSHESAFCGTCFFHHHRACQNVLELKQSLTGLLKEMNAEKIMEQMRKLEDNLKDFMAMNEENTGNTELDVNSILLQVGEIRKKLNAVLDDIEKMVKLEGNQIYKEWLIRKQEQNHHCQSLVSAIRNSQALLEMVGQFGSDTQKFLVTSKIAKQLQCYSDQTREKYEQVDIMRIRLELDSNMKAVLSKDAVGLVKIVCQEEVKDLKCTSLLTPLQKYTVEFCRVIDIHCPKVNNPSFFSIVQLPDGYIVLADDNNKTCYLYDSSFNFITYCILYGNPCSMCLIGENEVAVTMPSKKTIQLLSIRDHSMREAGMITTKYQCFSVDTFSREEILACGRCYSFACKRYYWSVISRNGNVKLHREFNCQSTRYAHAALDSSKSRVYISVSGGNAVYCFDLTDGKQYFVYSSDDLMFPMGVAVDRDDNIYVLGRDSNNIHKLSPDGVTLQVIISGVPQKPTAISFNYSRDQLCITNGSEMSKLHFFVHR</sequence>
<keyword evidence="4" id="KW-0862">Zinc</keyword>
<name>A0AAE0WE56_9BIVA</name>
<dbReference type="SUPFAM" id="SSF101898">
    <property type="entry name" value="NHL repeat"/>
    <property type="match status" value="1"/>
</dbReference>
<dbReference type="InterPro" id="IPR017907">
    <property type="entry name" value="Znf_RING_CS"/>
</dbReference>
<evidence type="ECO:0000256" key="4">
    <source>
        <dbReference type="ARBA" id="ARBA00022833"/>
    </source>
</evidence>
<dbReference type="InterPro" id="IPR000315">
    <property type="entry name" value="Znf_B-box"/>
</dbReference>
<dbReference type="Pfam" id="PF13445">
    <property type="entry name" value="zf-RING_UBOX"/>
    <property type="match status" value="1"/>
</dbReference>
<evidence type="ECO:0000256" key="2">
    <source>
        <dbReference type="ARBA" id="ARBA00022723"/>
    </source>
</evidence>
<gene>
    <name evidence="8" type="ORF">CHS0354_032151</name>
</gene>
<dbReference type="Gene3D" id="3.30.40.10">
    <property type="entry name" value="Zinc/RING finger domain, C3HC4 (zinc finger)"/>
    <property type="match status" value="1"/>
</dbReference>
<dbReference type="InterPro" id="IPR047153">
    <property type="entry name" value="TRIM45/56/19-like"/>
</dbReference>
<evidence type="ECO:0000313" key="8">
    <source>
        <dbReference type="EMBL" id="KAK3610065.1"/>
    </source>
</evidence>
<comment type="caution">
    <text evidence="8">The sequence shown here is derived from an EMBL/GenBank/DDBJ whole genome shotgun (WGS) entry which is preliminary data.</text>
</comment>
<dbReference type="EMBL" id="JAEAOA010001908">
    <property type="protein sequence ID" value="KAK3610065.1"/>
    <property type="molecule type" value="Genomic_DNA"/>
</dbReference>
<dbReference type="AlphaFoldDB" id="A0AAE0WE56"/>
<evidence type="ECO:0000256" key="1">
    <source>
        <dbReference type="ARBA" id="ARBA00022553"/>
    </source>
</evidence>
<evidence type="ECO:0000313" key="9">
    <source>
        <dbReference type="Proteomes" id="UP001195483"/>
    </source>
</evidence>
<dbReference type="SUPFAM" id="SSF57845">
    <property type="entry name" value="B-box zinc-binding domain"/>
    <property type="match status" value="1"/>
</dbReference>
<keyword evidence="1" id="KW-0597">Phosphoprotein</keyword>
<dbReference type="Proteomes" id="UP001195483">
    <property type="component" value="Unassembled WGS sequence"/>
</dbReference>
<evidence type="ECO:0000256" key="5">
    <source>
        <dbReference type="PROSITE-ProRule" id="PRU00024"/>
    </source>
</evidence>
<dbReference type="SUPFAM" id="SSF57850">
    <property type="entry name" value="RING/U-box"/>
    <property type="match status" value="1"/>
</dbReference>
<feature type="domain" description="B box-type" evidence="7">
    <location>
        <begin position="95"/>
        <end position="143"/>
    </location>
</feature>
<dbReference type="PANTHER" id="PTHR25462">
    <property type="entry name" value="BONUS, ISOFORM C-RELATED"/>
    <property type="match status" value="1"/>
</dbReference>
<dbReference type="Gene3D" id="2.120.10.30">
    <property type="entry name" value="TolB, C-terminal domain"/>
    <property type="match status" value="1"/>
</dbReference>
<reference evidence="8" key="2">
    <citation type="journal article" date="2021" name="Genome Biol. Evol.">
        <title>Developing a high-quality reference genome for a parasitic bivalve with doubly uniparental inheritance (Bivalvia: Unionida).</title>
        <authorList>
            <person name="Smith C.H."/>
        </authorList>
    </citation>
    <scope>NUCLEOTIDE SEQUENCE</scope>
    <source>
        <strain evidence="8">CHS0354</strain>
        <tissue evidence="8">Mantle</tissue>
    </source>
</reference>
<accession>A0AAE0WE56</accession>
<evidence type="ECO:0000259" key="7">
    <source>
        <dbReference type="PROSITE" id="PS50119"/>
    </source>
</evidence>
<dbReference type="PROSITE" id="PS50119">
    <property type="entry name" value="ZF_BBOX"/>
    <property type="match status" value="2"/>
</dbReference>
<dbReference type="InterPro" id="IPR001841">
    <property type="entry name" value="Znf_RING"/>
</dbReference>
<dbReference type="PANTHER" id="PTHR25462:SF296">
    <property type="entry name" value="MEIOTIC P26, ISOFORM F"/>
    <property type="match status" value="1"/>
</dbReference>
<dbReference type="InterPro" id="IPR013083">
    <property type="entry name" value="Znf_RING/FYVE/PHD"/>
</dbReference>
<feature type="domain" description="RING-type" evidence="6">
    <location>
        <begin position="18"/>
        <end position="64"/>
    </location>
</feature>
<dbReference type="SMART" id="SM00184">
    <property type="entry name" value="RING"/>
    <property type="match status" value="1"/>
</dbReference>
<reference evidence="8" key="3">
    <citation type="submission" date="2023-05" db="EMBL/GenBank/DDBJ databases">
        <authorList>
            <person name="Smith C.H."/>
        </authorList>
    </citation>
    <scope>NUCLEOTIDE SEQUENCE</scope>
    <source>
        <strain evidence="8">CHS0354</strain>
        <tissue evidence="8">Mantle</tissue>
    </source>
</reference>
<keyword evidence="9" id="KW-1185">Reference proteome</keyword>